<evidence type="ECO:0000313" key="1">
    <source>
        <dbReference type="EMBL" id="OGY97011.1"/>
    </source>
</evidence>
<accession>A0A1G2C792</accession>
<gene>
    <name evidence="1" type="ORF">A2128_01440</name>
</gene>
<name>A0A1G2C792_9BACT</name>
<dbReference type="AlphaFoldDB" id="A0A1G2C792"/>
<dbReference type="Proteomes" id="UP000176349">
    <property type="component" value="Unassembled WGS sequence"/>
</dbReference>
<protein>
    <recommendedName>
        <fullName evidence="3">DUF5668 domain-containing protein</fullName>
    </recommendedName>
</protein>
<comment type="caution">
    <text evidence="1">The sequence shown here is derived from an EMBL/GenBank/DDBJ whole genome shotgun (WGS) entry which is preliminary data.</text>
</comment>
<evidence type="ECO:0008006" key="3">
    <source>
        <dbReference type="Google" id="ProtNLM"/>
    </source>
</evidence>
<organism evidence="1 2">
    <name type="scientific">Candidatus Liptonbacteria bacterium GWC1_60_9</name>
    <dbReference type="NCBI Taxonomy" id="1798645"/>
    <lineage>
        <taxon>Bacteria</taxon>
        <taxon>Candidatus Liptoniibacteriota</taxon>
    </lineage>
</organism>
<evidence type="ECO:0000313" key="2">
    <source>
        <dbReference type="Proteomes" id="UP000176349"/>
    </source>
</evidence>
<sequence>MMKKEGMMCRCPHHKVPHLLVVLFALLFLLHNGWGVWSEQFVGVAWPVLVGLWGLMKLGGGMCKCCSGGMCGHSH</sequence>
<reference evidence="1 2" key="1">
    <citation type="journal article" date="2016" name="Nat. Commun.">
        <title>Thousands of microbial genomes shed light on interconnected biogeochemical processes in an aquifer system.</title>
        <authorList>
            <person name="Anantharaman K."/>
            <person name="Brown C.T."/>
            <person name="Hug L.A."/>
            <person name="Sharon I."/>
            <person name="Castelle C.J."/>
            <person name="Probst A.J."/>
            <person name="Thomas B.C."/>
            <person name="Singh A."/>
            <person name="Wilkins M.J."/>
            <person name="Karaoz U."/>
            <person name="Brodie E.L."/>
            <person name="Williams K.H."/>
            <person name="Hubbard S.S."/>
            <person name="Banfield J.F."/>
        </authorList>
    </citation>
    <scope>NUCLEOTIDE SEQUENCE [LARGE SCALE GENOMIC DNA]</scope>
</reference>
<dbReference type="EMBL" id="MHKV01000026">
    <property type="protein sequence ID" value="OGY97011.1"/>
    <property type="molecule type" value="Genomic_DNA"/>
</dbReference>
<proteinExistence type="predicted"/>